<gene>
    <name evidence="2" type="ORF">C7451_103241</name>
</gene>
<evidence type="ECO:0000313" key="2">
    <source>
        <dbReference type="EMBL" id="PXW78133.1"/>
    </source>
</evidence>
<reference evidence="2 3" key="1">
    <citation type="submission" date="2018-05" db="EMBL/GenBank/DDBJ databases">
        <title>Genomic Encyclopedia of Type Strains, Phase IV (KMG-IV): sequencing the most valuable type-strain genomes for metagenomic binning, comparative biology and taxonomic classification.</title>
        <authorList>
            <person name="Goeker M."/>
        </authorList>
    </citation>
    <scope>NUCLEOTIDE SEQUENCE [LARGE SCALE GENOMIC DNA]</scope>
    <source>
        <strain evidence="2 3">DSM 3183</strain>
    </source>
</reference>
<dbReference type="InterPro" id="IPR036388">
    <property type="entry name" value="WH-like_DNA-bd_sf"/>
</dbReference>
<sequence length="419" mass="44210">MSELVFADLVRETSTGAGTGALALSGATPGHRRFAEAVPVGARFHYAIAGVAHEQQWEVGEGECDGTSLVRHSVLASSSANGLVDFLPGLKIVTLTVASAWFADRQDVPTHRHDLTEVEGLQSVLDGKQPAGSYAAAAHDHATLALQDGNAASPALHFAGDISTGLFRPEPGALAISVGGIERARLGATGRLGIGTPNAASPVHVRWLGFDPFANRSAALTLEGAFGGGLVLLDGGGHVGLWATEEGDTLNISVGGAGHIPAVQIVSTGLRPAFDNYSASGSASRRWTQVYAATGAINTSDARDKHWLGPLQAQEIAAGRALMRELGLYQWLDARTTKGPDEARLHFGLRAQRAFAILTEHGLDWRRYAWCCHDRWIDDDGAEQDRFGIRPDQLALFLVAVIAHDIAALIEPESNHAAG</sequence>
<organism evidence="2 3">
    <name type="scientific">Blastomonas natatoria</name>
    <dbReference type="NCBI Taxonomy" id="34015"/>
    <lineage>
        <taxon>Bacteria</taxon>
        <taxon>Pseudomonadati</taxon>
        <taxon>Pseudomonadota</taxon>
        <taxon>Alphaproteobacteria</taxon>
        <taxon>Sphingomonadales</taxon>
        <taxon>Sphingomonadaceae</taxon>
        <taxon>Blastomonas</taxon>
    </lineage>
</organism>
<dbReference type="EMBL" id="QJJM01000003">
    <property type="protein sequence ID" value="PXW78133.1"/>
    <property type="molecule type" value="Genomic_DNA"/>
</dbReference>
<dbReference type="InterPro" id="IPR030392">
    <property type="entry name" value="S74_ICA"/>
</dbReference>
<dbReference type="PROSITE" id="PS51688">
    <property type="entry name" value="ICA"/>
    <property type="match status" value="1"/>
</dbReference>
<dbReference type="Gene3D" id="1.10.10.10">
    <property type="entry name" value="Winged helix-like DNA-binding domain superfamily/Winged helix DNA-binding domain"/>
    <property type="match status" value="1"/>
</dbReference>
<evidence type="ECO:0000313" key="3">
    <source>
        <dbReference type="Proteomes" id="UP000248014"/>
    </source>
</evidence>
<dbReference type="InterPro" id="IPR044914">
    <property type="entry name" value="Endosialidase_C_dom_sf"/>
</dbReference>
<dbReference type="Gene3D" id="4.10.1090.10">
    <property type="entry name" value="Endosialidase, domain 4"/>
    <property type="match status" value="1"/>
</dbReference>
<accession>A0A2V3V8P1</accession>
<comment type="caution">
    <text evidence="2">The sequence shown here is derived from an EMBL/GenBank/DDBJ whole genome shotgun (WGS) entry which is preliminary data.</text>
</comment>
<protein>
    <recommendedName>
        <fullName evidence="1">Peptidase S74 domain-containing protein</fullName>
    </recommendedName>
</protein>
<dbReference type="OrthoDB" id="564699at2"/>
<dbReference type="Proteomes" id="UP000248014">
    <property type="component" value="Unassembled WGS sequence"/>
</dbReference>
<feature type="domain" description="Peptidase S74" evidence="1">
    <location>
        <begin position="300"/>
        <end position="416"/>
    </location>
</feature>
<dbReference type="Pfam" id="PF13884">
    <property type="entry name" value="Peptidase_S74"/>
    <property type="match status" value="1"/>
</dbReference>
<proteinExistence type="predicted"/>
<keyword evidence="3" id="KW-1185">Reference proteome</keyword>
<evidence type="ECO:0000259" key="1">
    <source>
        <dbReference type="PROSITE" id="PS51688"/>
    </source>
</evidence>
<name>A0A2V3V8P1_9SPHN</name>
<dbReference type="AlphaFoldDB" id="A0A2V3V8P1"/>
<dbReference type="RefSeq" id="WP_110297927.1">
    <property type="nucleotide sequence ID" value="NZ_QJJM01000003.1"/>
</dbReference>